<dbReference type="PANTHER" id="PTHR10434">
    <property type="entry name" value="1-ACYL-SN-GLYCEROL-3-PHOSPHATE ACYLTRANSFERASE"/>
    <property type="match status" value="1"/>
</dbReference>
<evidence type="ECO:0000256" key="1">
    <source>
        <dbReference type="ARBA" id="ARBA00005189"/>
    </source>
</evidence>
<evidence type="ECO:0000259" key="5">
    <source>
        <dbReference type="SMART" id="SM00563"/>
    </source>
</evidence>
<keyword evidence="4" id="KW-0812">Transmembrane</keyword>
<dbReference type="AlphaFoldDB" id="A0A1Y5FCH9"/>
<dbReference type="Proteomes" id="UP000196531">
    <property type="component" value="Unassembled WGS sequence"/>
</dbReference>
<accession>A0A1Y5FCH9</accession>
<evidence type="ECO:0000256" key="4">
    <source>
        <dbReference type="SAM" id="Phobius"/>
    </source>
</evidence>
<dbReference type="InterPro" id="IPR002123">
    <property type="entry name" value="Plipid/glycerol_acylTrfase"/>
</dbReference>
<dbReference type="EMBL" id="MAAO01000002">
    <property type="protein sequence ID" value="OUR99730.1"/>
    <property type="molecule type" value="Genomic_DNA"/>
</dbReference>
<dbReference type="Pfam" id="PF01553">
    <property type="entry name" value="Acyltransferase"/>
    <property type="match status" value="1"/>
</dbReference>
<evidence type="ECO:0000256" key="3">
    <source>
        <dbReference type="ARBA" id="ARBA00023315"/>
    </source>
</evidence>
<keyword evidence="4" id="KW-0472">Membrane</keyword>
<protein>
    <recommendedName>
        <fullName evidence="5">Phospholipid/glycerol acyltransferase domain-containing protein</fullName>
    </recommendedName>
</protein>
<sequence length="228" mass="26008">MQDSTHTTNYKEFLDLYKNPLFIMYRRALLFLLYRVGMKSFLRFFIGMEFCENKSLRNEKQYIIVANHNSHVDTMAILSSLPTKSLPYVHPVAAGDYFGKTSITSLLIKIIVNVKLINRKNGGRETIESMDRMLKRGRSIIIYPEGSRGTPGVMQDLKKGVAILLKNNPHIPYVPIYLDGLDKVMPKGDGLPVPYTSKVTIGEARRIERNDDIDSILEKIQNDLVSLK</sequence>
<dbReference type="GO" id="GO:0003841">
    <property type="term" value="F:1-acylglycerol-3-phosphate O-acyltransferase activity"/>
    <property type="evidence" value="ECO:0007669"/>
    <property type="project" value="TreeGrafter"/>
</dbReference>
<evidence type="ECO:0000313" key="7">
    <source>
        <dbReference type="Proteomes" id="UP000196531"/>
    </source>
</evidence>
<dbReference type="SUPFAM" id="SSF69593">
    <property type="entry name" value="Glycerol-3-phosphate (1)-acyltransferase"/>
    <property type="match status" value="1"/>
</dbReference>
<reference evidence="7" key="1">
    <citation type="journal article" date="2017" name="Proc. Natl. Acad. Sci. U.S.A.">
        <title>Simulation of Deepwater Horizon oil plume reveals substrate specialization within a complex community of hydrocarbon-degraders.</title>
        <authorList>
            <person name="Hu P."/>
            <person name="Dubinsky E.A."/>
            <person name="Probst A.J."/>
            <person name="Wang J."/>
            <person name="Sieber C.M.K."/>
            <person name="Tom L.M."/>
            <person name="Gardinali P."/>
            <person name="Banfield J.F."/>
            <person name="Atlas R.M."/>
            <person name="Andersen G.L."/>
        </authorList>
    </citation>
    <scope>NUCLEOTIDE SEQUENCE [LARGE SCALE GENOMIC DNA]</scope>
</reference>
<dbReference type="PANTHER" id="PTHR10434:SF11">
    <property type="entry name" value="1-ACYL-SN-GLYCEROL-3-PHOSPHATE ACYLTRANSFERASE"/>
    <property type="match status" value="1"/>
</dbReference>
<feature type="transmembrane region" description="Helical" evidence="4">
    <location>
        <begin position="20"/>
        <end position="38"/>
    </location>
</feature>
<gene>
    <name evidence="6" type="ORF">A9Q84_01520</name>
</gene>
<dbReference type="GO" id="GO:0006654">
    <property type="term" value="P:phosphatidic acid biosynthetic process"/>
    <property type="evidence" value="ECO:0007669"/>
    <property type="project" value="TreeGrafter"/>
</dbReference>
<dbReference type="CDD" id="cd07989">
    <property type="entry name" value="LPLAT_AGPAT-like"/>
    <property type="match status" value="1"/>
</dbReference>
<keyword evidence="2" id="KW-0808">Transferase</keyword>
<evidence type="ECO:0000313" key="6">
    <source>
        <dbReference type="EMBL" id="OUR99730.1"/>
    </source>
</evidence>
<proteinExistence type="predicted"/>
<keyword evidence="4" id="KW-1133">Transmembrane helix</keyword>
<name>A0A1Y5FCH9_9BACT</name>
<comment type="pathway">
    <text evidence="1">Lipid metabolism.</text>
</comment>
<dbReference type="SMART" id="SM00563">
    <property type="entry name" value="PlsC"/>
    <property type="match status" value="1"/>
</dbReference>
<feature type="domain" description="Phospholipid/glycerol acyltransferase" evidence="5">
    <location>
        <begin position="62"/>
        <end position="181"/>
    </location>
</feature>
<organism evidence="6 7">
    <name type="scientific">Halobacteriovorax marinus</name>
    <dbReference type="NCBI Taxonomy" id="97084"/>
    <lineage>
        <taxon>Bacteria</taxon>
        <taxon>Pseudomonadati</taxon>
        <taxon>Bdellovibrionota</taxon>
        <taxon>Bacteriovoracia</taxon>
        <taxon>Bacteriovoracales</taxon>
        <taxon>Halobacteriovoraceae</taxon>
        <taxon>Halobacteriovorax</taxon>
    </lineage>
</organism>
<keyword evidence="3" id="KW-0012">Acyltransferase</keyword>
<evidence type="ECO:0000256" key="2">
    <source>
        <dbReference type="ARBA" id="ARBA00022679"/>
    </source>
</evidence>
<comment type="caution">
    <text evidence="6">The sequence shown here is derived from an EMBL/GenBank/DDBJ whole genome shotgun (WGS) entry which is preliminary data.</text>
</comment>